<reference evidence="5" key="1">
    <citation type="journal article" date="2019" name="Int. J. Syst. Evol. Microbiol.">
        <title>The Global Catalogue of Microorganisms (GCM) 10K type strain sequencing project: providing services to taxonomists for standard genome sequencing and annotation.</title>
        <authorList>
            <consortium name="The Broad Institute Genomics Platform"/>
            <consortium name="The Broad Institute Genome Sequencing Center for Infectious Disease"/>
            <person name="Wu L."/>
            <person name="Ma J."/>
        </authorList>
    </citation>
    <scope>NUCLEOTIDE SEQUENCE [LARGE SCALE GENOMIC DNA]</scope>
    <source>
        <strain evidence="5">JCM 14046</strain>
    </source>
</reference>
<protein>
    <submittedName>
        <fullName evidence="4">L-histidine N(Alpha)-methyltransferase</fullName>
    </submittedName>
</protein>
<dbReference type="InterPro" id="IPR051128">
    <property type="entry name" value="EgtD_Methyltrsf_superfamily"/>
</dbReference>
<accession>A0ABP5AGV4</accession>
<dbReference type="RefSeq" id="WP_344004757.1">
    <property type="nucleotide sequence ID" value="NZ_BAAAMY010000002.1"/>
</dbReference>
<dbReference type="SUPFAM" id="SSF53335">
    <property type="entry name" value="S-adenosyl-L-methionine-dependent methyltransferases"/>
    <property type="match status" value="1"/>
</dbReference>
<dbReference type="NCBIfam" id="TIGR03438">
    <property type="entry name" value="egtD_ergothio"/>
    <property type="match status" value="1"/>
</dbReference>
<keyword evidence="5" id="KW-1185">Reference proteome</keyword>
<evidence type="ECO:0000256" key="1">
    <source>
        <dbReference type="ARBA" id="ARBA00022603"/>
    </source>
</evidence>
<dbReference type="EMBL" id="BAAAMY010000002">
    <property type="protein sequence ID" value="GAA1911187.1"/>
    <property type="molecule type" value="Genomic_DNA"/>
</dbReference>
<keyword evidence="1" id="KW-0489">Methyltransferase</keyword>
<evidence type="ECO:0000259" key="3">
    <source>
        <dbReference type="Pfam" id="PF10017"/>
    </source>
</evidence>
<dbReference type="InterPro" id="IPR035094">
    <property type="entry name" value="EgtD"/>
</dbReference>
<dbReference type="InterPro" id="IPR019257">
    <property type="entry name" value="MeTrfase_dom"/>
</dbReference>
<dbReference type="Proteomes" id="UP001501612">
    <property type="component" value="Unassembled WGS sequence"/>
</dbReference>
<gene>
    <name evidence="4" type="primary">egtD</name>
    <name evidence="4" type="ORF">GCM10009737_10760</name>
</gene>
<dbReference type="Pfam" id="PF10017">
    <property type="entry name" value="Methyltransf_33"/>
    <property type="match status" value="1"/>
</dbReference>
<feature type="domain" description="Histidine-specific methyltransferase SAM-dependent" evidence="3">
    <location>
        <begin position="20"/>
        <end position="314"/>
    </location>
</feature>
<organism evidence="4 5">
    <name type="scientific">Nocardioides lentus</name>
    <dbReference type="NCBI Taxonomy" id="338077"/>
    <lineage>
        <taxon>Bacteria</taxon>
        <taxon>Bacillati</taxon>
        <taxon>Actinomycetota</taxon>
        <taxon>Actinomycetes</taxon>
        <taxon>Propionibacteriales</taxon>
        <taxon>Nocardioidaceae</taxon>
        <taxon>Nocardioides</taxon>
    </lineage>
</organism>
<name>A0ABP5AGV4_9ACTN</name>
<sequence length="321" mass="34251">MPALPPVVHLDPTSLATQLADDVRAGLGASPKRLAPKYLYDARGSELFDEITRQPEYYPTDAERALLAAHADEAADASGARTLVELGSGTSEKTRLLLDALTRGGTLERFVPFDVDPAVLADAAAALATELPDLEVAPVVGDFERHLRLLPRHPARLVAFLGSTLGNLEPPARAALLADLAATTGPGDSLLLGVDLVKDVDRLLAAYDDAAGVTAAFELNVLTVLDRELGGDADPDAFTYRARWDAERERVDMLLVSTVDQVVRFAALDLEVHFAAGEELRVESSAKFRRPGLEAELAAAGLVVQRWWTDGDYALALAGPA</sequence>
<dbReference type="PANTHER" id="PTHR43397:SF1">
    <property type="entry name" value="ERGOTHIONEINE BIOSYNTHESIS PROTEIN 1"/>
    <property type="match status" value="1"/>
</dbReference>
<evidence type="ECO:0000313" key="5">
    <source>
        <dbReference type="Proteomes" id="UP001501612"/>
    </source>
</evidence>
<evidence type="ECO:0000256" key="2">
    <source>
        <dbReference type="ARBA" id="ARBA00022679"/>
    </source>
</evidence>
<proteinExistence type="predicted"/>
<dbReference type="Gene3D" id="3.40.50.150">
    <property type="entry name" value="Vaccinia Virus protein VP39"/>
    <property type="match status" value="1"/>
</dbReference>
<keyword evidence="2" id="KW-0808">Transferase</keyword>
<dbReference type="PANTHER" id="PTHR43397">
    <property type="entry name" value="ERGOTHIONEINE BIOSYNTHESIS PROTEIN 1"/>
    <property type="match status" value="1"/>
</dbReference>
<comment type="caution">
    <text evidence="4">The sequence shown here is derived from an EMBL/GenBank/DDBJ whole genome shotgun (WGS) entry which is preliminary data.</text>
</comment>
<dbReference type="PIRSF" id="PIRSF018005">
    <property type="entry name" value="UCP018005"/>
    <property type="match status" value="1"/>
</dbReference>
<dbReference type="InterPro" id="IPR017804">
    <property type="entry name" value="MeTrfase_EgtD-like"/>
</dbReference>
<dbReference type="InterPro" id="IPR029063">
    <property type="entry name" value="SAM-dependent_MTases_sf"/>
</dbReference>
<evidence type="ECO:0000313" key="4">
    <source>
        <dbReference type="EMBL" id="GAA1911187.1"/>
    </source>
</evidence>